<comment type="caution">
    <text evidence="1">The sequence shown here is derived from an EMBL/GenBank/DDBJ whole genome shotgun (WGS) entry which is preliminary data.</text>
</comment>
<keyword evidence="1" id="KW-0378">Hydrolase</keyword>
<protein>
    <submittedName>
        <fullName evidence="1">Bifunctional DNA primase/helicase</fullName>
    </submittedName>
</protein>
<dbReference type="AlphaFoldDB" id="A0A235EW59"/>
<evidence type="ECO:0000313" key="1">
    <source>
        <dbReference type="EMBL" id="OYD53286.1"/>
    </source>
</evidence>
<keyword evidence="2" id="KW-1185">Reference proteome</keyword>
<gene>
    <name evidence="1" type="ORF">CGK74_13820</name>
</gene>
<dbReference type="InterPro" id="IPR027417">
    <property type="entry name" value="P-loop_NTPase"/>
</dbReference>
<dbReference type="Gene3D" id="3.40.1360.10">
    <property type="match status" value="1"/>
</dbReference>
<dbReference type="EMBL" id="NOIH01000015">
    <property type="protein sequence ID" value="OYD53286.1"/>
    <property type="molecule type" value="Genomic_DNA"/>
</dbReference>
<dbReference type="InterPro" id="IPR034154">
    <property type="entry name" value="TOPRIM_DnaG/twinkle"/>
</dbReference>
<proteinExistence type="predicted"/>
<dbReference type="Proteomes" id="UP000215181">
    <property type="component" value="Unassembled WGS sequence"/>
</dbReference>
<dbReference type="GO" id="GO:0004386">
    <property type="term" value="F:helicase activity"/>
    <property type="evidence" value="ECO:0007669"/>
    <property type="project" value="UniProtKB-KW"/>
</dbReference>
<accession>A0A235EW59</accession>
<keyword evidence="1" id="KW-0347">Helicase</keyword>
<keyword evidence="1" id="KW-0547">Nucleotide-binding</keyword>
<dbReference type="RefSeq" id="WP_094269027.1">
    <property type="nucleotide sequence ID" value="NZ_NOIH01000015.1"/>
</dbReference>
<name>A0A235EW59_9RHOO</name>
<dbReference type="SUPFAM" id="SSF56731">
    <property type="entry name" value="DNA primase core"/>
    <property type="match status" value="1"/>
</dbReference>
<dbReference type="Pfam" id="PF13155">
    <property type="entry name" value="Toprim_2"/>
    <property type="match status" value="1"/>
</dbReference>
<evidence type="ECO:0000313" key="2">
    <source>
        <dbReference type="Proteomes" id="UP000215181"/>
    </source>
</evidence>
<sequence length="897" mass="101403">MDSRLHADITARLDRDFELSKIENGWLRKGKCPNCGKKELYTHAEHPWVLRCGRLDKCSYEGHVKDLYSELFESWSDRYPKAPDNPNAAADAYLRDSRGFDLEKIKGWYSQESYWDGKQQIGSATVRFALPGVGYWERIIDRPQRFGKRKATFSGHYGGTWWSAPGADLTQADEIWITEGVFDAIALIHAGQVAVSALTCSNYPSAALEALATARPLSRPRLVFAFDAGHAGEGFTRKFVDRAIAEGWEASAAQPPTGRSKLDWNDLWMRRELGAEQIKEARYRGALLLAKSPGEKATLMYSKHGWATFAFDFERRMYWWKLDIDKLTKVKQELAEADPDRDEAELREEALKQSNSVTEICNCQPVPLYYLKNEVTDEAWYYFRVDFPHDGASVKNTFSAGQLTAAAEFKKRLLHSGAGAMWKGTAGQLDNLVSRWTYNIKTVATIDYVGYSLEHKAYVYPTLGVQGDRVVPMNDEDYIEFGKLAIKTLSKSMKLDIDTDTKAPDNGWFDRLYLCFGPKGVVALAVWMGALFAEQVRHRFESFPFVEIVGEPGSGKTTLLETLWKLVGRNGYEGFDPMKGSQVGFMRTMAQVSNLPVVLIESDREDDSDGSKGRPKQAFHWDSLKSLYNGGSLRTTGVKSSGNDTYDPQFRAALVIAQNAPVQASLPIMERIVHLRFDKSRQSEAGREAALQLGRMSAGEVSAFLLRAITREAQVMDMVEERTRTYERRIAEAGSKNQRIQKNHAQIMVFVDALSLACPITTTQQDEAKALLINLALEREQALQREHPIVEAFWEAFHYLDNTDDEGFGESRLNHSRSPDWIAINLNHFVQVAAEKRQQVPPIADLKRYLKTSRSPRFKDVCSVNSAINGRHNARCGAKEDMRPQTVKCWVFESTKR</sequence>
<reference evidence="1 2" key="1">
    <citation type="submission" date="2017-07" db="EMBL/GenBank/DDBJ databases">
        <title>Thauera sp. KNDSS-Mac4 genome sequence and assembly.</title>
        <authorList>
            <person name="Mayilraj S."/>
        </authorList>
    </citation>
    <scope>NUCLEOTIDE SEQUENCE [LARGE SCALE GENOMIC DNA]</scope>
    <source>
        <strain evidence="1 2">KNDSS-Mac4</strain>
    </source>
</reference>
<dbReference type="CDD" id="cd01029">
    <property type="entry name" value="TOPRIM_primases"/>
    <property type="match status" value="1"/>
</dbReference>
<keyword evidence="1" id="KW-0067">ATP-binding</keyword>
<dbReference type="OrthoDB" id="5618772at2"/>
<organism evidence="1 2">
    <name type="scientific">Thauera propionica</name>
    <dbReference type="NCBI Taxonomy" id="2019431"/>
    <lineage>
        <taxon>Bacteria</taxon>
        <taxon>Pseudomonadati</taxon>
        <taxon>Pseudomonadota</taxon>
        <taxon>Betaproteobacteria</taxon>
        <taxon>Rhodocyclales</taxon>
        <taxon>Zoogloeaceae</taxon>
        <taxon>Thauera</taxon>
    </lineage>
</organism>
<dbReference type="SUPFAM" id="SSF52540">
    <property type="entry name" value="P-loop containing nucleoside triphosphate hydrolases"/>
    <property type="match status" value="1"/>
</dbReference>